<dbReference type="AlphaFoldDB" id="A0A7N0UE23"/>
<proteinExistence type="predicted"/>
<reference evidence="1" key="1">
    <citation type="submission" date="2021-01" db="UniProtKB">
        <authorList>
            <consortium name="EnsemblPlants"/>
        </authorList>
    </citation>
    <scope>IDENTIFICATION</scope>
</reference>
<evidence type="ECO:0000313" key="1">
    <source>
        <dbReference type="EnsemblPlants" id="Kaladp0060s0315.1.v1.1.CDS.1"/>
    </source>
</evidence>
<dbReference type="EnsemblPlants" id="Kaladp0060s0315.1.v1.1">
    <property type="protein sequence ID" value="Kaladp0060s0315.1.v1.1.CDS.1"/>
    <property type="gene ID" value="Kaladp0060s0315.v1.1"/>
</dbReference>
<evidence type="ECO:0000313" key="2">
    <source>
        <dbReference type="Proteomes" id="UP000594263"/>
    </source>
</evidence>
<sequence length="134" mass="15781">MTIATSNRYALHPPHPPHSATFFSPLPSPCRRATYLELLPPQHPSAASYSSLIVLFASVFEAGLRLMTCVDRVQALLPSYRWMRWYNWRKDLQAVLCSRCWEWDDCWLYGRASSEIFEFYGDEWWRLKFACLAR</sequence>
<dbReference type="Proteomes" id="UP000594263">
    <property type="component" value="Unplaced"/>
</dbReference>
<keyword evidence="2" id="KW-1185">Reference proteome</keyword>
<dbReference type="Gramene" id="Kaladp0060s0315.1.v1.1">
    <property type="protein sequence ID" value="Kaladp0060s0315.1.v1.1.CDS.1"/>
    <property type="gene ID" value="Kaladp0060s0315.v1.1"/>
</dbReference>
<name>A0A7N0UE23_KALFE</name>
<organism evidence="1 2">
    <name type="scientific">Kalanchoe fedtschenkoi</name>
    <name type="common">Lavender scallops</name>
    <name type="synonym">South American air plant</name>
    <dbReference type="NCBI Taxonomy" id="63787"/>
    <lineage>
        <taxon>Eukaryota</taxon>
        <taxon>Viridiplantae</taxon>
        <taxon>Streptophyta</taxon>
        <taxon>Embryophyta</taxon>
        <taxon>Tracheophyta</taxon>
        <taxon>Spermatophyta</taxon>
        <taxon>Magnoliopsida</taxon>
        <taxon>eudicotyledons</taxon>
        <taxon>Gunneridae</taxon>
        <taxon>Pentapetalae</taxon>
        <taxon>Saxifragales</taxon>
        <taxon>Crassulaceae</taxon>
        <taxon>Kalanchoe</taxon>
    </lineage>
</organism>
<accession>A0A7N0UE23</accession>
<protein>
    <submittedName>
        <fullName evidence="1">Uncharacterized protein</fullName>
    </submittedName>
</protein>